<sequence>MRNLSPEGVLHGLPEIGMRHLPSFRRRCFYSWSLLDLFFSSSCVMIHRSPLIFVLRMRLVVSTPLQTL</sequence>
<proteinExistence type="predicted"/>
<organism evidence="1">
    <name type="scientific">Blastocystis hominis</name>
    <dbReference type="NCBI Taxonomy" id="12968"/>
    <lineage>
        <taxon>Eukaryota</taxon>
        <taxon>Sar</taxon>
        <taxon>Stramenopiles</taxon>
        <taxon>Bigyra</taxon>
        <taxon>Opalozoa</taxon>
        <taxon>Opalinata</taxon>
        <taxon>Blastocystidae</taxon>
        <taxon>Blastocystis</taxon>
    </lineage>
</organism>
<reference evidence="1" key="1">
    <citation type="submission" date="2010-02" db="EMBL/GenBank/DDBJ databases">
        <title>Sequencing and annotation of the Blastocystis hominis genome.</title>
        <authorList>
            <person name="Wincker P."/>
        </authorList>
    </citation>
    <scope>NUCLEOTIDE SEQUENCE</scope>
    <source>
        <strain evidence="1">Singapore isolate B</strain>
    </source>
</reference>
<accession>D8LYQ2</accession>
<keyword evidence="2" id="KW-1185">Reference proteome</keyword>
<dbReference type="Proteomes" id="UP000008312">
    <property type="component" value="Unassembled WGS sequence"/>
</dbReference>
<dbReference type="RefSeq" id="XP_012894755.1">
    <property type="nucleotide sequence ID" value="XM_013039301.1"/>
</dbReference>
<dbReference type="EMBL" id="FN668639">
    <property type="protein sequence ID" value="CBK20707.2"/>
    <property type="molecule type" value="Genomic_DNA"/>
</dbReference>
<name>D8LYQ2_BLAHO</name>
<protein>
    <submittedName>
        <fullName evidence="1">Uncharacterized protein</fullName>
    </submittedName>
</protein>
<dbReference type="AlphaFoldDB" id="D8LYQ2"/>
<gene>
    <name evidence="1" type="ORF">GSBLH_T00000988001</name>
</gene>
<dbReference type="InParanoid" id="D8LYQ2"/>
<dbReference type="GeneID" id="24918273"/>
<evidence type="ECO:0000313" key="2">
    <source>
        <dbReference type="Proteomes" id="UP000008312"/>
    </source>
</evidence>
<evidence type="ECO:0000313" key="1">
    <source>
        <dbReference type="EMBL" id="CBK20707.2"/>
    </source>
</evidence>